<dbReference type="RefSeq" id="WP_052575066.1">
    <property type="nucleotide sequence ID" value="NZ_AVCK01000009.1"/>
</dbReference>
<feature type="domain" description="DUF2007" evidence="1">
    <location>
        <begin position="4"/>
        <end position="67"/>
    </location>
</feature>
<evidence type="ECO:0000259" key="1">
    <source>
        <dbReference type="Pfam" id="PF09413"/>
    </source>
</evidence>
<dbReference type="EMBL" id="AVCK01000009">
    <property type="protein sequence ID" value="KFN47567.1"/>
    <property type="molecule type" value="Genomic_DNA"/>
</dbReference>
<dbReference type="PATRIC" id="fig|1384056.3.peg.536"/>
<evidence type="ECO:0000313" key="3">
    <source>
        <dbReference type="Proteomes" id="UP000029393"/>
    </source>
</evidence>
<comment type="caution">
    <text evidence="2">The sequence shown here is derived from an EMBL/GenBank/DDBJ whole genome shotgun (WGS) entry which is preliminary data.</text>
</comment>
<dbReference type="SUPFAM" id="SSF54913">
    <property type="entry name" value="GlnB-like"/>
    <property type="match status" value="1"/>
</dbReference>
<dbReference type="OrthoDB" id="8480302at2"/>
<gene>
    <name evidence="2" type="ORF">N787_08380</name>
</gene>
<name>A0A091B7T7_9GAMM</name>
<evidence type="ECO:0000313" key="2">
    <source>
        <dbReference type="EMBL" id="KFN47567.1"/>
    </source>
</evidence>
<dbReference type="InterPro" id="IPR018551">
    <property type="entry name" value="DUF2007"/>
</dbReference>
<keyword evidence="3" id="KW-1185">Reference proteome</keyword>
<proteinExistence type="predicted"/>
<dbReference type="Pfam" id="PF09413">
    <property type="entry name" value="DUF2007"/>
    <property type="match status" value="1"/>
</dbReference>
<dbReference type="AlphaFoldDB" id="A0A091B7T7"/>
<dbReference type="eggNOG" id="ENOG5033FFW">
    <property type="taxonomic scope" value="Bacteria"/>
</dbReference>
<accession>A0A091B7T7</accession>
<organism evidence="2 3">
    <name type="scientific">Arenimonas metalli CF5-1</name>
    <dbReference type="NCBI Taxonomy" id="1384056"/>
    <lineage>
        <taxon>Bacteria</taxon>
        <taxon>Pseudomonadati</taxon>
        <taxon>Pseudomonadota</taxon>
        <taxon>Gammaproteobacteria</taxon>
        <taxon>Lysobacterales</taxon>
        <taxon>Lysobacteraceae</taxon>
        <taxon>Arenimonas</taxon>
    </lineage>
</organism>
<reference evidence="2 3" key="1">
    <citation type="submission" date="2013-09" db="EMBL/GenBank/DDBJ databases">
        <title>Genome sequencing of Arenimonas metalli.</title>
        <authorList>
            <person name="Chen F."/>
            <person name="Wang G."/>
        </authorList>
    </citation>
    <scope>NUCLEOTIDE SEQUENCE [LARGE SCALE GENOMIC DNA]</scope>
    <source>
        <strain evidence="2 3">CF5-1</strain>
    </source>
</reference>
<dbReference type="Gene3D" id="3.30.70.790">
    <property type="entry name" value="UreE, C-terminal domain"/>
    <property type="match status" value="1"/>
</dbReference>
<sequence>MTVTVARYFEPSEAHVVRALLESAGLQATVADDHHVTANYPLTGAIGGVRVQVPAGQADEARALVAAYASGDLERELEEAVGEPPEACPACGSTRFATRAPATGKLLAVAVWMFGAATFPLRGSRGECLACGHRWGRG</sequence>
<dbReference type="Proteomes" id="UP000029393">
    <property type="component" value="Unassembled WGS sequence"/>
</dbReference>
<dbReference type="STRING" id="1384056.N787_08380"/>
<protein>
    <recommendedName>
        <fullName evidence="1">DUF2007 domain-containing protein</fullName>
    </recommendedName>
</protein>
<dbReference type="InterPro" id="IPR011322">
    <property type="entry name" value="N-reg_PII-like_a/b"/>
</dbReference>